<protein>
    <submittedName>
        <fullName evidence="1">Uncharacterized protein</fullName>
    </submittedName>
</protein>
<dbReference type="AlphaFoldDB" id="A0A2T7VQ85"/>
<reference evidence="1 2" key="1">
    <citation type="submission" date="2018-04" db="EMBL/GenBank/DDBJ databases">
        <authorList>
            <person name="Go L.Y."/>
            <person name="Mitchell J.A."/>
        </authorList>
    </citation>
    <scope>NUCLEOTIDE SEQUENCE [LARGE SCALE GENOMIC DNA]</scope>
    <source>
        <strain evidence="1 2">TPD7010</strain>
    </source>
</reference>
<evidence type="ECO:0000313" key="1">
    <source>
        <dbReference type="EMBL" id="PVE58829.1"/>
    </source>
</evidence>
<accession>A0A2T7VQ85</accession>
<dbReference type="Proteomes" id="UP000244649">
    <property type="component" value="Unassembled WGS sequence"/>
</dbReference>
<dbReference type="RefSeq" id="WP_116538606.1">
    <property type="nucleotide sequence ID" value="NZ_QDFT01000074.1"/>
</dbReference>
<proteinExistence type="predicted"/>
<name>A0A2T7VQ85_MICTE</name>
<dbReference type="EMBL" id="QDFT01000074">
    <property type="protein sequence ID" value="PVE58829.1"/>
    <property type="molecule type" value="Genomic_DNA"/>
</dbReference>
<gene>
    <name evidence="1" type="ORF">DC432_15485</name>
</gene>
<evidence type="ECO:0000313" key="2">
    <source>
        <dbReference type="Proteomes" id="UP000244649"/>
    </source>
</evidence>
<comment type="caution">
    <text evidence="1">The sequence shown here is derived from an EMBL/GenBank/DDBJ whole genome shotgun (WGS) entry which is preliminary data.</text>
</comment>
<organism evidence="1 2">
    <name type="scientific">Microbacterium testaceum</name>
    <name type="common">Aureobacterium testaceum</name>
    <name type="synonym">Brevibacterium testaceum</name>
    <dbReference type="NCBI Taxonomy" id="2033"/>
    <lineage>
        <taxon>Bacteria</taxon>
        <taxon>Bacillati</taxon>
        <taxon>Actinomycetota</taxon>
        <taxon>Actinomycetes</taxon>
        <taxon>Micrococcales</taxon>
        <taxon>Microbacteriaceae</taxon>
        <taxon>Microbacterium</taxon>
    </lineage>
</organism>
<sequence>MTVDTNPSSTLMARNAFEYHVSHLGAPRVRGFNGEHTDLARHLHLSFDDDPNWHPVFELAHTFGGEFEKGYTHNSSRGEHMSIPFWSEQDHFGILDVSFHKGDVFLSFADYPEAEDTAAYKAAFSVLANQRGF</sequence>